<reference evidence="2 3" key="1">
    <citation type="submission" date="2016-02" db="EMBL/GenBank/DDBJ databases">
        <title>Genome sequence of Tissierella creatinophila DSM 6911.</title>
        <authorList>
            <person name="Poehlein A."/>
            <person name="Daniel R."/>
        </authorList>
    </citation>
    <scope>NUCLEOTIDE SEQUENCE [LARGE SCALE GENOMIC DNA]</scope>
    <source>
        <strain evidence="2 3">DSM 6911</strain>
    </source>
</reference>
<dbReference type="AlphaFoldDB" id="A0A1U7M6C8"/>
<feature type="transmembrane region" description="Helical" evidence="1">
    <location>
        <begin position="12"/>
        <end position="35"/>
    </location>
</feature>
<dbReference type="EMBL" id="LTDM01000017">
    <property type="protein sequence ID" value="OLS02810.1"/>
    <property type="molecule type" value="Genomic_DNA"/>
</dbReference>
<organism evidence="2 3">
    <name type="scientific">Tissierella creatinophila DSM 6911</name>
    <dbReference type="NCBI Taxonomy" id="1123403"/>
    <lineage>
        <taxon>Bacteria</taxon>
        <taxon>Bacillati</taxon>
        <taxon>Bacillota</taxon>
        <taxon>Tissierellia</taxon>
        <taxon>Tissierellales</taxon>
        <taxon>Tissierellaceae</taxon>
        <taxon>Tissierella</taxon>
    </lineage>
</organism>
<evidence type="ECO:0000256" key="1">
    <source>
        <dbReference type="SAM" id="Phobius"/>
    </source>
</evidence>
<dbReference type="Gene3D" id="3.30.1490.480">
    <property type="entry name" value="Endolytic murein transglycosylase"/>
    <property type="match status" value="1"/>
</dbReference>
<evidence type="ECO:0000313" key="2">
    <source>
        <dbReference type="EMBL" id="OLS02810.1"/>
    </source>
</evidence>
<keyword evidence="1" id="KW-1133">Transmembrane helix</keyword>
<evidence type="ECO:0000313" key="3">
    <source>
        <dbReference type="Proteomes" id="UP000186112"/>
    </source>
</evidence>
<protein>
    <submittedName>
        <fullName evidence="2">YceG-like family protein</fullName>
    </submittedName>
</protein>
<sequence>MMKDYLEKAKDILYNISDYIIMFTIILAIGLIIGWRLDILFPQTTAMVEPNTLAKVEDTNSKTIEKPETKSIETKVPKKEEPIIITVSIPKGTPSSNIGDILLDNGLVASTKEFEDKVQQLDLEKSLRSGQYDISKDSSLEEIVKIIANQK</sequence>
<keyword evidence="1" id="KW-0472">Membrane</keyword>
<gene>
    <name evidence="2" type="ORF">TICRE_12270</name>
</gene>
<comment type="caution">
    <text evidence="2">The sequence shown here is derived from an EMBL/GenBank/DDBJ whole genome shotgun (WGS) entry which is preliminary data.</text>
</comment>
<keyword evidence="3" id="KW-1185">Reference proteome</keyword>
<proteinExistence type="predicted"/>
<keyword evidence="1" id="KW-0812">Transmembrane</keyword>
<dbReference type="Proteomes" id="UP000186112">
    <property type="component" value="Unassembled WGS sequence"/>
</dbReference>
<name>A0A1U7M6C8_TISCR</name>
<accession>A0A1U7M6C8</accession>